<dbReference type="STRING" id="394193.SAMN04489732_120149"/>
<protein>
    <submittedName>
        <fullName evidence="2">Pimeloyl-ACP methyl ester carboxylesterase</fullName>
    </submittedName>
</protein>
<dbReference type="SUPFAM" id="SSF53474">
    <property type="entry name" value="alpha/beta-Hydrolases"/>
    <property type="match status" value="1"/>
</dbReference>
<dbReference type="InterPro" id="IPR029058">
    <property type="entry name" value="AB_hydrolase_fold"/>
</dbReference>
<dbReference type="PANTHER" id="PTHR43194">
    <property type="entry name" value="HYDROLASE ALPHA/BETA FOLD FAMILY"/>
    <property type="match status" value="1"/>
</dbReference>
<dbReference type="GO" id="GO:0003824">
    <property type="term" value="F:catalytic activity"/>
    <property type="evidence" value="ECO:0007669"/>
    <property type="project" value="InterPro"/>
</dbReference>
<accession>A0A1H8YK97</accession>
<dbReference type="InterPro" id="IPR050228">
    <property type="entry name" value="Carboxylesterase_BioH"/>
</dbReference>
<evidence type="ECO:0000259" key="1">
    <source>
        <dbReference type="Pfam" id="PF00561"/>
    </source>
</evidence>
<name>A0A1H8YK97_9PSEU</name>
<evidence type="ECO:0000313" key="3">
    <source>
        <dbReference type="Proteomes" id="UP000198582"/>
    </source>
</evidence>
<dbReference type="AlphaFoldDB" id="A0A1H8YK97"/>
<proteinExistence type="predicted"/>
<dbReference type="PANTHER" id="PTHR43194:SF2">
    <property type="entry name" value="PEROXISOMAL MEMBRANE PROTEIN LPX1"/>
    <property type="match status" value="1"/>
</dbReference>
<dbReference type="PRINTS" id="PR00412">
    <property type="entry name" value="EPOXHYDRLASE"/>
</dbReference>
<gene>
    <name evidence="2" type="ORF">SAMN04489732_120149</name>
</gene>
<dbReference type="Gene3D" id="3.40.50.1820">
    <property type="entry name" value="alpha/beta hydrolase"/>
    <property type="match status" value="1"/>
</dbReference>
<dbReference type="Pfam" id="PF00561">
    <property type="entry name" value="Abhydrolase_1"/>
    <property type="match status" value="1"/>
</dbReference>
<dbReference type="InterPro" id="IPR000639">
    <property type="entry name" value="Epox_hydrolase-like"/>
</dbReference>
<reference evidence="2 3" key="1">
    <citation type="submission" date="2016-10" db="EMBL/GenBank/DDBJ databases">
        <authorList>
            <person name="de Groot N.N."/>
        </authorList>
    </citation>
    <scope>NUCLEOTIDE SEQUENCE [LARGE SCALE GENOMIC DNA]</scope>
    <source>
        <strain evidence="2 3">DSM 44993</strain>
    </source>
</reference>
<keyword evidence="3" id="KW-1185">Reference proteome</keyword>
<evidence type="ECO:0000313" key="2">
    <source>
        <dbReference type="EMBL" id="SEP52482.1"/>
    </source>
</evidence>
<organism evidence="2 3">
    <name type="scientific">Amycolatopsis saalfeldensis</name>
    <dbReference type="NCBI Taxonomy" id="394193"/>
    <lineage>
        <taxon>Bacteria</taxon>
        <taxon>Bacillati</taxon>
        <taxon>Actinomycetota</taxon>
        <taxon>Actinomycetes</taxon>
        <taxon>Pseudonocardiales</taxon>
        <taxon>Pseudonocardiaceae</taxon>
        <taxon>Amycolatopsis</taxon>
    </lineage>
</organism>
<feature type="domain" description="AB hydrolase-1" evidence="1">
    <location>
        <begin position="18"/>
        <end position="265"/>
    </location>
</feature>
<dbReference type="EMBL" id="FOEF01000020">
    <property type="protein sequence ID" value="SEP52482.1"/>
    <property type="molecule type" value="Genomic_DNA"/>
</dbReference>
<dbReference type="PRINTS" id="PR00111">
    <property type="entry name" value="ABHYDROLASE"/>
</dbReference>
<dbReference type="InterPro" id="IPR000073">
    <property type="entry name" value="AB_hydrolase_1"/>
</dbReference>
<sequence length="277" mass="29790">MIEANGARFGYDEAGEGPAVVLLHAGLADRRMWDHQFTALAESHRVIRYDRRGHGESDDPEGTVSHHRDLLAVMDALGVEEAALVGSSMGGAYSLDAALAAPSRVRRIALVGAGLSGHEWPADMAAGMQAALQAAVPLDRLEQYRAHTAERVDEADVAAAAEANARYFVVGPHRTPDVLDEQTWLAAKEMCAVVYHRMWNGPKWTEDVPDTRHRLAGITAPALVLIGLADASGLLALADLFTTTIPGARRLDLPDTGHLPPMERPAETTEALLEFLA</sequence>
<dbReference type="Proteomes" id="UP000198582">
    <property type="component" value="Unassembled WGS sequence"/>
</dbReference>